<accession>A0ABP7X7F2</accession>
<keyword evidence="5" id="KW-1185">Reference proteome</keyword>
<dbReference type="Pfam" id="PF04773">
    <property type="entry name" value="FecR"/>
    <property type="match status" value="1"/>
</dbReference>
<comment type="caution">
    <text evidence="4">The sequence shown here is derived from an EMBL/GenBank/DDBJ whole genome shotgun (WGS) entry which is preliminary data.</text>
</comment>
<evidence type="ECO:0000313" key="5">
    <source>
        <dbReference type="Proteomes" id="UP001500459"/>
    </source>
</evidence>
<keyword evidence="1" id="KW-0812">Transmembrane</keyword>
<dbReference type="PANTHER" id="PTHR30273:SF2">
    <property type="entry name" value="PROTEIN FECR"/>
    <property type="match status" value="1"/>
</dbReference>
<reference evidence="5" key="1">
    <citation type="journal article" date="2019" name="Int. J. Syst. Evol. Microbiol.">
        <title>The Global Catalogue of Microorganisms (GCM) 10K type strain sequencing project: providing services to taxonomists for standard genome sequencing and annotation.</title>
        <authorList>
            <consortium name="The Broad Institute Genomics Platform"/>
            <consortium name="The Broad Institute Genome Sequencing Center for Infectious Disease"/>
            <person name="Wu L."/>
            <person name="Ma J."/>
        </authorList>
    </citation>
    <scope>NUCLEOTIDE SEQUENCE [LARGE SCALE GENOMIC DNA]</scope>
    <source>
        <strain evidence="5">JCM 17106</strain>
    </source>
</reference>
<dbReference type="InterPro" id="IPR006860">
    <property type="entry name" value="FecR"/>
</dbReference>
<dbReference type="Proteomes" id="UP001500459">
    <property type="component" value="Unassembled WGS sequence"/>
</dbReference>
<evidence type="ECO:0000259" key="3">
    <source>
        <dbReference type="Pfam" id="PF16344"/>
    </source>
</evidence>
<feature type="domain" description="FecR protein" evidence="2">
    <location>
        <begin position="104"/>
        <end position="192"/>
    </location>
</feature>
<dbReference type="EMBL" id="BAABCW010000001">
    <property type="protein sequence ID" value="GAA4106563.1"/>
    <property type="molecule type" value="Genomic_DNA"/>
</dbReference>
<feature type="transmembrane region" description="Helical" evidence="1">
    <location>
        <begin position="78"/>
        <end position="97"/>
    </location>
</feature>
<dbReference type="PIRSF" id="PIRSF018266">
    <property type="entry name" value="FecR"/>
    <property type="match status" value="1"/>
</dbReference>
<evidence type="ECO:0000256" key="1">
    <source>
        <dbReference type="SAM" id="Phobius"/>
    </source>
</evidence>
<evidence type="ECO:0000313" key="4">
    <source>
        <dbReference type="EMBL" id="GAA4106563.1"/>
    </source>
</evidence>
<dbReference type="InterPro" id="IPR032508">
    <property type="entry name" value="FecR_C"/>
</dbReference>
<dbReference type="InterPro" id="IPR012373">
    <property type="entry name" value="Ferrdict_sens_TM"/>
</dbReference>
<keyword evidence="1" id="KW-0472">Membrane</keyword>
<dbReference type="Pfam" id="PF16344">
    <property type="entry name" value="FecR_C"/>
    <property type="match status" value="1"/>
</dbReference>
<evidence type="ECO:0000259" key="2">
    <source>
        <dbReference type="Pfam" id="PF04773"/>
    </source>
</evidence>
<feature type="domain" description="Protein FecR C-terminal" evidence="3">
    <location>
        <begin position="235"/>
        <end position="300"/>
    </location>
</feature>
<protein>
    <submittedName>
        <fullName evidence="4">FecR domain-containing protein</fullName>
    </submittedName>
</protein>
<dbReference type="Gene3D" id="2.60.120.1440">
    <property type="match status" value="1"/>
</dbReference>
<proteinExistence type="predicted"/>
<organism evidence="4 5">
    <name type="scientific">Aquimarina addita</name>
    <dbReference type="NCBI Taxonomy" id="870485"/>
    <lineage>
        <taxon>Bacteria</taxon>
        <taxon>Pseudomonadati</taxon>
        <taxon>Bacteroidota</taxon>
        <taxon>Flavobacteriia</taxon>
        <taxon>Flavobacteriales</taxon>
        <taxon>Flavobacteriaceae</taxon>
        <taxon>Aquimarina</taxon>
    </lineage>
</organism>
<keyword evidence="1" id="KW-1133">Transmembrane helix</keyword>
<dbReference type="PANTHER" id="PTHR30273">
    <property type="entry name" value="PERIPLASMIC SIGNAL SENSOR AND SIGMA FACTOR ACTIVATOR FECR-RELATED"/>
    <property type="match status" value="1"/>
</dbReference>
<dbReference type="RefSeq" id="WP_344923786.1">
    <property type="nucleotide sequence ID" value="NZ_BAABCW010000001.1"/>
</dbReference>
<gene>
    <name evidence="4" type="ORF">GCM10022393_01030</name>
</gene>
<dbReference type="Gene3D" id="3.55.50.30">
    <property type="match status" value="1"/>
</dbReference>
<sequence length="304" mass="34681">MLDDKKDDIFLSRWINEELSEEELRDFQAHPDYEYYLKIKVGTDSLQLMNYDENEALHSIKSKHQKASKKEVKPIIKLWPYAAVAASVAIIFSLFLLNPKSSYTSTYGEQLAVTLPDGSEMLLNAKSEASFNKDNWDTNRTIKLEGEAYFKVKKGSTFTVMTKNGSVSVLGTQFNVQSLSSFFEAVCYEGKVHVESGNDNKILTAGKAYRNINSTSPEQWEFTAIEPSWIHNTSSFRSTPIQYVFRQLEKQYEVHINSKKINTKLRYTGTFPNNDLELALKTVFSTLGIQYELSQDGKIVVLEN</sequence>
<name>A0ABP7X7F2_9FLAO</name>